<dbReference type="EMBL" id="CAADAT010000009">
    <property type="protein sequence ID" value="VFD54298.1"/>
    <property type="molecule type" value="Genomic_DNA"/>
</dbReference>
<evidence type="ECO:0000313" key="4">
    <source>
        <dbReference type="Proteomes" id="UP000879542"/>
    </source>
</evidence>
<name>A0A2S1QS42_CLODI</name>
<dbReference type="RefSeq" id="WP_003422284.1">
    <property type="nucleotide sequence ID" value="NZ_AP025558.1"/>
</dbReference>
<dbReference type="Proteomes" id="UP000879542">
    <property type="component" value="Unassembled WGS sequence"/>
</dbReference>
<evidence type="ECO:0000313" key="1">
    <source>
        <dbReference type="EMBL" id="HBH2620482.1"/>
    </source>
</evidence>
<evidence type="ECO:0000313" key="3">
    <source>
        <dbReference type="Proteomes" id="UP000346772"/>
    </source>
</evidence>
<gene>
    <name evidence="1" type="ORF">KRQ00_002248</name>
    <name evidence="2" type="ORF">SAMEA1710456_01783</name>
</gene>
<protein>
    <submittedName>
        <fullName evidence="1">DNA polymerase III subunit delta</fullName>
    </submittedName>
</protein>
<sequence>MVKKILLEKFLDTSGVSYINEKLNLFKDTKWISFGTYIMTVDSFCYREDSKHYNPIMSTFDYESEIFIVNALYKENIYSIKSKKLYRNVSKGDKIIVTIKYSYDKYENLIHEEIHDYHLYPLSLD</sequence>
<organism evidence="1 4">
    <name type="scientific">Clostridioides difficile</name>
    <name type="common">Peptoclostridium difficile</name>
    <dbReference type="NCBI Taxonomy" id="1496"/>
    <lineage>
        <taxon>Bacteria</taxon>
        <taxon>Bacillati</taxon>
        <taxon>Bacillota</taxon>
        <taxon>Clostridia</taxon>
        <taxon>Peptostreptococcales</taxon>
        <taxon>Peptostreptococcaceae</taxon>
        <taxon>Clostridioides</taxon>
    </lineage>
</organism>
<reference evidence="2 3" key="2">
    <citation type="submission" date="2019-02" db="EMBL/GenBank/DDBJ databases">
        <authorList>
            <consortium name="Pathogen Informatics"/>
        </authorList>
    </citation>
    <scope>NUCLEOTIDE SEQUENCE [LARGE SCALE GENOMIC DNA]</scope>
    <source>
        <strain evidence="2 3">078GUE027</strain>
    </source>
</reference>
<accession>A0A2S1QS42</accession>
<proteinExistence type="predicted"/>
<evidence type="ECO:0000313" key="2">
    <source>
        <dbReference type="EMBL" id="VFD54298.1"/>
    </source>
</evidence>
<dbReference type="EMBL" id="DAEQIJ010000010">
    <property type="protein sequence ID" value="HBH2620482.1"/>
    <property type="molecule type" value="Genomic_DNA"/>
</dbReference>
<dbReference type="AlphaFoldDB" id="A0A2S1QS42"/>
<dbReference type="Proteomes" id="UP000346772">
    <property type="component" value="Unassembled WGS sequence"/>
</dbReference>
<reference evidence="1" key="3">
    <citation type="submission" date="2021-06" db="EMBL/GenBank/DDBJ databases">
        <authorList>
            <consortium name="NCBI Pathogen Detection Project"/>
        </authorList>
    </citation>
    <scope>NUCLEOTIDE SEQUENCE</scope>
    <source>
        <strain evidence="1">Clostridioides</strain>
    </source>
</reference>
<comment type="caution">
    <text evidence="1">The sequence shown here is derived from an EMBL/GenBank/DDBJ whole genome shotgun (WGS) entry which is preliminary data.</text>
</comment>
<reference evidence="1" key="1">
    <citation type="journal article" date="2018" name="Genome Biol.">
        <title>SKESA: strategic k-mer extension for scrupulous assemblies.</title>
        <authorList>
            <person name="Souvorov A."/>
            <person name="Agarwala R."/>
            <person name="Lipman D.J."/>
        </authorList>
    </citation>
    <scope>NUCLEOTIDE SEQUENCE</scope>
    <source>
        <strain evidence="1">Clostridioides</strain>
    </source>
</reference>